<dbReference type="EMBL" id="FQVI01000006">
    <property type="protein sequence ID" value="SHE79788.1"/>
    <property type="molecule type" value="Genomic_DNA"/>
</dbReference>
<dbReference type="InterPro" id="IPR013324">
    <property type="entry name" value="RNA_pol_sigma_r3/r4-like"/>
</dbReference>
<dbReference type="InterPro" id="IPR036388">
    <property type="entry name" value="WH-like_DNA-bd_sf"/>
</dbReference>
<dbReference type="STRING" id="1122155.SAMN02745158_01585"/>
<dbReference type="SUPFAM" id="SSF88659">
    <property type="entry name" value="Sigma3 and sigma4 domains of RNA polymerase sigma factors"/>
    <property type="match status" value="1"/>
</dbReference>
<dbReference type="GO" id="GO:0016987">
    <property type="term" value="F:sigma factor activity"/>
    <property type="evidence" value="ECO:0007669"/>
    <property type="project" value="InterPro"/>
</dbReference>
<keyword evidence="3" id="KW-1185">Reference proteome</keyword>
<dbReference type="Proteomes" id="UP000184245">
    <property type="component" value="Unassembled WGS sequence"/>
</dbReference>
<dbReference type="Pfam" id="PF08281">
    <property type="entry name" value="Sigma70_r4_2"/>
    <property type="match status" value="1"/>
</dbReference>
<dbReference type="AlphaFoldDB" id="A0A1M4WEW6"/>
<dbReference type="Gene3D" id="1.10.10.10">
    <property type="entry name" value="Winged helix-like DNA-binding domain superfamily/Winged helix DNA-binding domain"/>
    <property type="match status" value="1"/>
</dbReference>
<dbReference type="GO" id="GO:0003677">
    <property type="term" value="F:DNA binding"/>
    <property type="evidence" value="ECO:0007669"/>
    <property type="project" value="InterPro"/>
</dbReference>
<name>A0A1M4WEW6_9CLOT</name>
<evidence type="ECO:0000313" key="2">
    <source>
        <dbReference type="EMBL" id="SHE79788.1"/>
    </source>
</evidence>
<dbReference type="GO" id="GO:0006352">
    <property type="term" value="P:DNA-templated transcription initiation"/>
    <property type="evidence" value="ECO:0007669"/>
    <property type="project" value="InterPro"/>
</dbReference>
<feature type="domain" description="RNA polymerase sigma factor 70 region 4 type 2" evidence="1">
    <location>
        <begin position="31"/>
        <end position="80"/>
    </location>
</feature>
<organism evidence="2 3">
    <name type="scientific">Lactonifactor longoviformis DSM 17459</name>
    <dbReference type="NCBI Taxonomy" id="1122155"/>
    <lineage>
        <taxon>Bacteria</taxon>
        <taxon>Bacillati</taxon>
        <taxon>Bacillota</taxon>
        <taxon>Clostridia</taxon>
        <taxon>Eubacteriales</taxon>
        <taxon>Clostridiaceae</taxon>
        <taxon>Lactonifactor</taxon>
    </lineage>
</organism>
<gene>
    <name evidence="2" type="ORF">SAMN02745158_01585</name>
</gene>
<protein>
    <submittedName>
        <fullName evidence="2">RNA polymerase sigma factor, sigma-70 family</fullName>
    </submittedName>
</protein>
<dbReference type="InterPro" id="IPR013249">
    <property type="entry name" value="RNA_pol_sigma70_r4_t2"/>
</dbReference>
<evidence type="ECO:0000259" key="1">
    <source>
        <dbReference type="Pfam" id="PF08281"/>
    </source>
</evidence>
<reference evidence="2 3" key="1">
    <citation type="submission" date="2016-11" db="EMBL/GenBank/DDBJ databases">
        <authorList>
            <person name="Jaros S."/>
            <person name="Januszkiewicz K."/>
            <person name="Wedrychowicz H."/>
        </authorList>
    </citation>
    <scope>NUCLEOTIDE SEQUENCE [LARGE SCALE GENOMIC DNA]</scope>
    <source>
        <strain evidence="2 3">DSM 17459</strain>
    </source>
</reference>
<evidence type="ECO:0000313" key="3">
    <source>
        <dbReference type="Proteomes" id="UP000184245"/>
    </source>
</evidence>
<proteinExistence type="predicted"/>
<sequence>MIPAEDSYFTGIADKEGSPEAQYLLAESSLKVQNLCGQLKSPYREIATEHFCHELSPKEIADKTGKNLKTIQTQLYRAKGMLKKLVERSG</sequence>
<accession>A0A1M4WEW6</accession>